<feature type="transmembrane region" description="Helical" evidence="1">
    <location>
        <begin position="155"/>
        <end position="177"/>
    </location>
</feature>
<name>A0A2T3NVS7_9GAMM</name>
<protein>
    <submittedName>
        <fullName evidence="2">DUF819 domain-containing protein</fullName>
    </submittedName>
</protein>
<comment type="caution">
    <text evidence="2">The sequence shown here is derived from an EMBL/GenBank/DDBJ whole genome shotgun (WGS) entry which is preliminary data.</text>
</comment>
<accession>A0A2T3NVS7</accession>
<keyword evidence="1" id="KW-1133">Transmembrane helix</keyword>
<feature type="transmembrane region" description="Helical" evidence="1">
    <location>
        <begin position="246"/>
        <end position="265"/>
    </location>
</feature>
<dbReference type="InterPro" id="IPR008537">
    <property type="entry name" value="DUF819"/>
</dbReference>
<organism evidence="2 3">
    <name type="scientific">Photobacterium sanctipauli</name>
    <dbReference type="NCBI Taxonomy" id="1342794"/>
    <lineage>
        <taxon>Bacteria</taxon>
        <taxon>Pseudomonadati</taxon>
        <taxon>Pseudomonadota</taxon>
        <taxon>Gammaproteobacteria</taxon>
        <taxon>Vibrionales</taxon>
        <taxon>Vibrionaceae</taxon>
        <taxon>Photobacterium</taxon>
    </lineage>
</organism>
<sequence>MITEGFDFIAVMFGLCGILVWLEQRYPSQLFKWFPSIVLVMFGSMALYTIGMWEMTPEIKATRAAVRDNAIPAMLFLMSLSFNLSVIKKLGSRLIILFLASTATIMAGFIVVHRLMGGFLSDETPLTFGVMSAGWTGGTQNFVAVKEALAVTDAAMAYTLLMGALCYTIWLIVIVALKPMKERFNGILKADDNGLDEVLTKLGSLEKKEKPDLQAILLMLGLSLVISAISHHLGAVIASMGLLNPMIWAIIISSMLGILAAPTVLGKMSGANEVSGVMLYVVVALIGAEVNLSAIGQAPMYILSGFMILAVHAGLMLFIGRMMKMNLHLIGLASIANIGSAPSAAVVAAAYDKNLVPVAVIMALIGSMLGSFVGLTVSEVITIIS</sequence>
<evidence type="ECO:0000313" key="3">
    <source>
        <dbReference type="Proteomes" id="UP000241771"/>
    </source>
</evidence>
<feature type="transmembrane region" description="Helical" evidence="1">
    <location>
        <begin position="327"/>
        <end position="351"/>
    </location>
</feature>
<dbReference type="OrthoDB" id="653763at2"/>
<keyword evidence="1" id="KW-0472">Membrane</keyword>
<dbReference type="PANTHER" id="PTHR34289:SF8">
    <property type="entry name" value="DUF819 DOMAIN-CONTAINING PROTEIN"/>
    <property type="match status" value="1"/>
</dbReference>
<feature type="transmembrane region" description="Helical" evidence="1">
    <location>
        <begin position="277"/>
        <end position="295"/>
    </location>
</feature>
<feature type="transmembrane region" description="Helical" evidence="1">
    <location>
        <begin position="301"/>
        <end position="320"/>
    </location>
</feature>
<proteinExistence type="predicted"/>
<feature type="transmembrane region" description="Helical" evidence="1">
    <location>
        <begin position="6"/>
        <end position="23"/>
    </location>
</feature>
<feature type="transmembrane region" description="Helical" evidence="1">
    <location>
        <begin position="30"/>
        <end position="50"/>
    </location>
</feature>
<feature type="transmembrane region" description="Helical" evidence="1">
    <location>
        <begin position="70"/>
        <end position="87"/>
    </location>
</feature>
<dbReference type="AlphaFoldDB" id="A0A2T3NVS7"/>
<dbReference type="Pfam" id="PF05684">
    <property type="entry name" value="DUF819"/>
    <property type="match status" value="1"/>
</dbReference>
<evidence type="ECO:0000313" key="2">
    <source>
        <dbReference type="EMBL" id="PSW20341.1"/>
    </source>
</evidence>
<dbReference type="RefSeq" id="WP_036818454.1">
    <property type="nucleotide sequence ID" value="NZ_JGVO01000147.1"/>
</dbReference>
<feature type="transmembrane region" description="Helical" evidence="1">
    <location>
        <begin position="357"/>
        <end position="384"/>
    </location>
</feature>
<feature type="transmembrane region" description="Helical" evidence="1">
    <location>
        <begin position="94"/>
        <end position="116"/>
    </location>
</feature>
<dbReference type="PANTHER" id="PTHR34289">
    <property type="entry name" value="PROTEIN, PUTATIVE (DUF819)-RELATED"/>
    <property type="match status" value="1"/>
</dbReference>
<keyword evidence="1" id="KW-0812">Transmembrane</keyword>
<keyword evidence="3" id="KW-1185">Reference proteome</keyword>
<dbReference type="EMBL" id="PYMA01000004">
    <property type="protein sequence ID" value="PSW20341.1"/>
    <property type="molecule type" value="Genomic_DNA"/>
</dbReference>
<feature type="transmembrane region" description="Helical" evidence="1">
    <location>
        <begin position="215"/>
        <end position="240"/>
    </location>
</feature>
<evidence type="ECO:0000256" key="1">
    <source>
        <dbReference type="SAM" id="Phobius"/>
    </source>
</evidence>
<dbReference type="Proteomes" id="UP000241771">
    <property type="component" value="Unassembled WGS sequence"/>
</dbReference>
<gene>
    <name evidence="2" type="ORF">C9I98_09840</name>
</gene>
<reference evidence="2 3" key="1">
    <citation type="submission" date="2018-01" db="EMBL/GenBank/DDBJ databases">
        <title>Whole genome sequencing of Histamine producing bacteria.</title>
        <authorList>
            <person name="Butler K."/>
        </authorList>
    </citation>
    <scope>NUCLEOTIDE SEQUENCE [LARGE SCALE GENOMIC DNA]</scope>
    <source>
        <strain evidence="2 3">DSM 100436</strain>
    </source>
</reference>